<dbReference type="GO" id="GO:0005047">
    <property type="term" value="F:signal recognition particle binding"/>
    <property type="evidence" value="ECO:0007669"/>
    <property type="project" value="InterPro"/>
</dbReference>
<dbReference type="PANTHER" id="PTHR12860:SF0">
    <property type="entry name" value="SIGNAL RECOGNITION PARTICLE SUBUNIT SRP68"/>
    <property type="match status" value="1"/>
</dbReference>
<evidence type="ECO:0000256" key="1">
    <source>
        <dbReference type="ARBA" id="ARBA00004240"/>
    </source>
</evidence>
<dbReference type="Gene3D" id="1.10.3450.40">
    <property type="entry name" value="Signal recognition particle, SRP68 subunit, RNA-binding domain"/>
    <property type="match status" value="1"/>
</dbReference>
<dbReference type="GO" id="GO:0005730">
    <property type="term" value="C:nucleolus"/>
    <property type="evidence" value="ECO:0007669"/>
    <property type="project" value="UniProtKB-SubCell"/>
</dbReference>
<evidence type="ECO:0000256" key="12">
    <source>
        <dbReference type="ARBA" id="ARBA00083741"/>
    </source>
</evidence>
<protein>
    <recommendedName>
        <fullName evidence="11">Signal recognition particle subunit SRP68</fullName>
    </recommendedName>
    <alternativeName>
        <fullName evidence="12">Signal recognition particle 68 kDa protein</fullName>
    </alternativeName>
</protein>
<dbReference type="PIRSF" id="PIRSF038995">
    <property type="entry name" value="SRP68"/>
    <property type="match status" value="1"/>
</dbReference>
<dbReference type="FunFam" id="1.10.3450.40:FF:000001">
    <property type="entry name" value="Signal recognition particle subunit SRP68"/>
    <property type="match status" value="1"/>
</dbReference>
<keyword evidence="7" id="KW-0694">RNA-binding</keyword>
<evidence type="ECO:0000256" key="4">
    <source>
        <dbReference type="ARBA" id="ARBA00009352"/>
    </source>
</evidence>
<dbReference type="Gene3D" id="1.25.40.280">
    <property type="entry name" value="alix/aip1 like domains"/>
    <property type="match status" value="1"/>
</dbReference>
<organism evidence="13">
    <name type="scientific">Arcella intermedia</name>
    <dbReference type="NCBI Taxonomy" id="1963864"/>
    <lineage>
        <taxon>Eukaryota</taxon>
        <taxon>Amoebozoa</taxon>
        <taxon>Tubulinea</taxon>
        <taxon>Elardia</taxon>
        <taxon>Arcellinida</taxon>
        <taxon>Sphaerothecina</taxon>
        <taxon>Arcellidae</taxon>
        <taxon>Arcella</taxon>
    </lineage>
</organism>
<dbReference type="GO" id="GO:0008312">
    <property type="term" value="F:7S RNA binding"/>
    <property type="evidence" value="ECO:0007669"/>
    <property type="project" value="InterPro"/>
</dbReference>
<proteinExistence type="inferred from homology"/>
<dbReference type="EMBL" id="GIBP01001754">
    <property type="protein sequence ID" value="NDV30723.1"/>
    <property type="molecule type" value="Transcribed_RNA"/>
</dbReference>
<evidence type="ECO:0000256" key="3">
    <source>
        <dbReference type="ARBA" id="ARBA00004604"/>
    </source>
</evidence>
<keyword evidence="10" id="KW-0687">Ribonucleoprotein</keyword>
<dbReference type="GO" id="GO:0030942">
    <property type="term" value="F:endoplasmic reticulum signal peptide binding"/>
    <property type="evidence" value="ECO:0007669"/>
    <property type="project" value="InterPro"/>
</dbReference>
<evidence type="ECO:0000256" key="11">
    <source>
        <dbReference type="ARBA" id="ARBA00029498"/>
    </source>
</evidence>
<evidence type="ECO:0000256" key="10">
    <source>
        <dbReference type="ARBA" id="ARBA00023274"/>
    </source>
</evidence>
<keyword evidence="6" id="KW-0256">Endoplasmic reticulum</keyword>
<dbReference type="GO" id="GO:0006614">
    <property type="term" value="P:SRP-dependent cotranslational protein targeting to membrane"/>
    <property type="evidence" value="ECO:0007669"/>
    <property type="project" value="InterPro"/>
</dbReference>
<comment type="subcellular location">
    <subcellularLocation>
        <location evidence="2">Cytoplasm</location>
    </subcellularLocation>
    <subcellularLocation>
        <location evidence="1">Endoplasmic reticulum</location>
    </subcellularLocation>
    <subcellularLocation>
        <location evidence="3">Nucleus</location>
        <location evidence="3">Nucleolus</location>
    </subcellularLocation>
</comment>
<keyword evidence="5" id="KW-0963">Cytoplasm</keyword>
<comment type="similarity">
    <text evidence="4">Belongs to the SRP68 family.</text>
</comment>
<evidence type="ECO:0000256" key="5">
    <source>
        <dbReference type="ARBA" id="ARBA00022490"/>
    </source>
</evidence>
<evidence type="ECO:0000256" key="7">
    <source>
        <dbReference type="ARBA" id="ARBA00022884"/>
    </source>
</evidence>
<reference evidence="13" key="1">
    <citation type="journal article" date="2020" name="J. Eukaryot. Microbiol.">
        <title>De novo Sequencing, Assembly and Annotation of the Transcriptome for the Free-Living Testate Amoeba Arcella intermedia.</title>
        <authorList>
            <person name="Ribeiro G.M."/>
            <person name="Porfirio-Sousa A.L."/>
            <person name="Maurer-Alcala X.X."/>
            <person name="Katz L.A."/>
            <person name="Lahr D.J.G."/>
        </authorList>
    </citation>
    <scope>NUCLEOTIDE SEQUENCE</scope>
</reference>
<dbReference type="AlphaFoldDB" id="A0A6B2L137"/>
<keyword evidence="9" id="KW-0539">Nucleus</keyword>
<evidence type="ECO:0000256" key="9">
    <source>
        <dbReference type="ARBA" id="ARBA00023242"/>
    </source>
</evidence>
<evidence type="ECO:0000256" key="6">
    <source>
        <dbReference type="ARBA" id="ARBA00022824"/>
    </source>
</evidence>
<dbReference type="GO" id="GO:0005783">
    <property type="term" value="C:endoplasmic reticulum"/>
    <property type="evidence" value="ECO:0007669"/>
    <property type="project" value="UniProtKB-SubCell"/>
</dbReference>
<sequence length="535" mass="62042">MNGLRHGDYSRYRAYCTRRIRRITKALKFLHGRVYHKKELDPTIINDKRYLEMVLMLAERSWALAMQLKNDVENYRAKFHANRKLIKAGKWAQKLVALCNAVADERTKLEAESYSSWYEGNILMEHKQWALARQHLIKSKTVYEELGKVGTAEQQERCQERVSEIEPAIRYCKFSMEGQDQTELVHLKTEATDTGRNLDFLKSQLDVVLSEIRKKEVETLNEVLWKGSKVPIKNEAIRISFLNADSIAKFEIPQATTEEQKLQLYDKIFIHYNDALKSIGNEVSNAKTQKKSAQEISQLEDLKDFITYSKLQKTMDRNYMILESLEAKIANDAQAMGNKADEVVRLYEILIENITEINNLKEATDEKTNKIFAAKLLTFKALRCYYLGQTYEKIAKWAEAFALYERAIRQIDEAVDHHKECEPIDINTVDKLNTTAKKTYASKARVKAIMFQESIKQAKSPRADQSNEQKVLLENLNSFDPGFLESGKLMEFPPNFELMTCKPVLFDLAEQNFAFPNLAERKKAPRTGLFARWWG</sequence>
<dbReference type="PANTHER" id="PTHR12860">
    <property type="entry name" value="SIGNAL RECOGNITION PARTICLE 68 KDA PROTEIN"/>
    <property type="match status" value="1"/>
</dbReference>
<dbReference type="CDD" id="cd15481">
    <property type="entry name" value="SRP68-RBD"/>
    <property type="match status" value="1"/>
</dbReference>
<dbReference type="GO" id="GO:0005829">
    <property type="term" value="C:cytosol"/>
    <property type="evidence" value="ECO:0007669"/>
    <property type="project" value="UniProtKB-ARBA"/>
</dbReference>
<dbReference type="InterPro" id="IPR038499">
    <property type="entry name" value="BRO1_sf"/>
</dbReference>
<dbReference type="InterPro" id="IPR038253">
    <property type="entry name" value="SRP68_N_sf"/>
</dbReference>
<dbReference type="GO" id="GO:0005786">
    <property type="term" value="C:signal recognition particle, endoplasmic reticulum targeting"/>
    <property type="evidence" value="ECO:0007669"/>
    <property type="project" value="UniProtKB-KW"/>
</dbReference>
<evidence type="ECO:0000313" key="13">
    <source>
        <dbReference type="EMBL" id="NDV30723.1"/>
    </source>
</evidence>
<dbReference type="Pfam" id="PF16969">
    <property type="entry name" value="SRP68"/>
    <property type="match status" value="1"/>
</dbReference>
<evidence type="ECO:0000256" key="8">
    <source>
        <dbReference type="ARBA" id="ARBA00023135"/>
    </source>
</evidence>
<name>A0A6B2L137_9EUKA</name>
<accession>A0A6B2L137</accession>
<evidence type="ECO:0000256" key="2">
    <source>
        <dbReference type="ARBA" id="ARBA00004496"/>
    </source>
</evidence>
<keyword evidence="8" id="KW-0733">Signal recognition particle</keyword>
<dbReference type="InterPro" id="IPR034652">
    <property type="entry name" value="SRP68-RBD"/>
</dbReference>
<dbReference type="InterPro" id="IPR026258">
    <property type="entry name" value="SRP68"/>
</dbReference>